<dbReference type="InterPro" id="IPR000032">
    <property type="entry name" value="HPr-like"/>
</dbReference>
<evidence type="ECO:0000313" key="8">
    <source>
        <dbReference type="Proteomes" id="UP000826616"/>
    </source>
</evidence>
<dbReference type="Gene3D" id="3.30.1340.10">
    <property type="entry name" value="HPr-like"/>
    <property type="match status" value="1"/>
</dbReference>
<dbReference type="RefSeq" id="WP_057899361.1">
    <property type="nucleotide sequence ID" value="NZ_CP080764.1"/>
</dbReference>
<gene>
    <name evidence="5" type="ORF">K3F53_06205</name>
    <name evidence="6" type="ORF">SAMN04489735_100458</name>
</gene>
<evidence type="ECO:0000313" key="5">
    <source>
        <dbReference type="EMBL" id="QYY43795.1"/>
    </source>
</evidence>
<feature type="domain" description="HPr" evidence="4">
    <location>
        <begin position="1"/>
        <end position="86"/>
    </location>
</feature>
<proteinExistence type="predicted"/>
<dbReference type="CDD" id="cd00367">
    <property type="entry name" value="PTS-HPr_like"/>
    <property type="match status" value="1"/>
</dbReference>
<keyword evidence="8" id="KW-1185">Reference proteome</keyword>
<evidence type="ECO:0000313" key="7">
    <source>
        <dbReference type="Proteomes" id="UP000198956"/>
    </source>
</evidence>
<dbReference type="PANTHER" id="PTHR33705:SF5">
    <property type="entry name" value="HPR-LIKE PROTEIN CRH"/>
    <property type="match status" value="1"/>
</dbReference>
<evidence type="ECO:0000259" key="4">
    <source>
        <dbReference type="PROSITE" id="PS51350"/>
    </source>
</evidence>
<dbReference type="PROSITE" id="PS51350">
    <property type="entry name" value="PTS_HPR_DOM"/>
    <property type="match status" value="1"/>
</dbReference>
<sequence>MIEKKIIVNLQQGLHARPAAQLVSRVTLFNSDISIGKNGKFVNAKSIMGVMSLVIAKGEEVTLTANGIDEQEAIAFLEQFLLEERG</sequence>
<evidence type="ECO:0000313" key="6">
    <source>
        <dbReference type="EMBL" id="SDG85133.1"/>
    </source>
</evidence>
<evidence type="ECO:0000256" key="3">
    <source>
        <dbReference type="ARBA" id="ARBA00022597"/>
    </source>
</evidence>
<dbReference type="Proteomes" id="UP000826616">
    <property type="component" value="Chromosome"/>
</dbReference>
<comment type="function">
    <text evidence="1">General (non sugar-specific) component of the phosphoenolpyruvate-dependent sugar phosphotransferase system (sugar PTS). This major carbohydrate active-transport system catalyzes the phosphorylation of incoming sugar substrates concomitantly with their translocation across the cell membrane. The phosphoryl group from phosphoenolpyruvate (PEP) is transferred to the phosphoryl carrier protein HPr by enzyme I. Phospho-HPr then transfers it to the PTS EIIA domain.</text>
</comment>
<dbReference type="PROSITE" id="PS00369">
    <property type="entry name" value="PTS_HPR_HIS"/>
    <property type="match status" value="1"/>
</dbReference>
<dbReference type="NCBIfam" id="TIGR01003">
    <property type="entry name" value="PTS_HPr_family"/>
    <property type="match status" value="1"/>
</dbReference>
<dbReference type="GeneID" id="97140958"/>
<organism evidence="6 7">
    <name type="scientific">Aneurinibacillus thermoaerophilus</name>
    <dbReference type="NCBI Taxonomy" id="143495"/>
    <lineage>
        <taxon>Bacteria</taxon>
        <taxon>Bacillati</taxon>
        <taxon>Bacillota</taxon>
        <taxon>Bacilli</taxon>
        <taxon>Bacillales</taxon>
        <taxon>Paenibacillaceae</taxon>
        <taxon>Aneurinibacillus group</taxon>
        <taxon>Aneurinibacillus</taxon>
    </lineage>
</organism>
<reference evidence="5 8" key="2">
    <citation type="submission" date="2021-08" db="EMBL/GenBank/DDBJ databases">
        <title>Complete genome sequence of the strain Aneurinibacillus thermoaerophilus CCM 8960.</title>
        <authorList>
            <person name="Musilova J."/>
            <person name="Kourilova X."/>
            <person name="Pernicova I."/>
            <person name="Bezdicek M."/>
            <person name="Lengerova M."/>
            <person name="Obruca S."/>
            <person name="Sedlar K."/>
        </authorList>
    </citation>
    <scope>NUCLEOTIDE SEQUENCE [LARGE SCALE GENOMIC DNA]</scope>
    <source>
        <strain evidence="5 8">CCM 8960</strain>
    </source>
</reference>
<name>A0A1G7XM59_ANETH</name>
<dbReference type="PRINTS" id="PR00107">
    <property type="entry name" value="PHOSPHOCPHPR"/>
</dbReference>
<evidence type="ECO:0000256" key="1">
    <source>
        <dbReference type="ARBA" id="ARBA00003681"/>
    </source>
</evidence>
<dbReference type="EMBL" id="CP080764">
    <property type="protein sequence ID" value="QYY43795.1"/>
    <property type="molecule type" value="Genomic_DNA"/>
</dbReference>
<dbReference type="PANTHER" id="PTHR33705">
    <property type="entry name" value="PHOSPHOCARRIER PROTEIN HPR"/>
    <property type="match status" value="1"/>
</dbReference>
<dbReference type="InterPro" id="IPR050399">
    <property type="entry name" value="HPr"/>
</dbReference>
<protein>
    <recommendedName>
        <fullName evidence="2">Phosphocarrier protein HPr</fullName>
    </recommendedName>
</protein>
<dbReference type="Pfam" id="PF00381">
    <property type="entry name" value="PTS-HPr"/>
    <property type="match status" value="1"/>
</dbReference>
<dbReference type="OrthoDB" id="9809047at2"/>
<keyword evidence="3" id="KW-0762">Sugar transport</keyword>
<reference evidence="6 7" key="1">
    <citation type="submission" date="2016-10" db="EMBL/GenBank/DDBJ databases">
        <authorList>
            <person name="de Groot N.N."/>
        </authorList>
    </citation>
    <scope>NUCLEOTIDE SEQUENCE [LARGE SCALE GENOMIC DNA]</scope>
    <source>
        <strain evidence="6 7">L 420-91</strain>
    </source>
</reference>
<keyword evidence="3" id="KW-0813">Transport</keyword>
<dbReference type="EMBL" id="FNDE01000004">
    <property type="protein sequence ID" value="SDG85133.1"/>
    <property type="molecule type" value="Genomic_DNA"/>
</dbReference>
<dbReference type="InterPro" id="IPR035895">
    <property type="entry name" value="HPr-like_sf"/>
</dbReference>
<dbReference type="AlphaFoldDB" id="A0A1G7XM59"/>
<dbReference type="InterPro" id="IPR001020">
    <property type="entry name" value="PTS_HPr_His_P_site"/>
</dbReference>
<dbReference type="SUPFAM" id="SSF55594">
    <property type="entry name" value="HPr-like"/>
    <property type="match status" value="1"/>
</dbReference>
<accession>A0A1G7XM59</accession>
<dbReference type="Proteomes" id="UP000198956">
    <property type="component" value="Unassembled WGS sequence"/>
</dbReference>
<evidence type="ECO:0000256" key="2">
    <source>
        <dbReference type="ARBA" id="ARBA00020422"/>
    </source>
</evidence>